<dbReference type="InterPro" id="IPR035994">
    <property type="entry name" value="Nucleoside_phosphorylase_sf"/>
</dbReference>
<dbReference type="EC" id="3.2.2.26" evidence="1"/>
<name>A0A518I072_9BACT</name>
<dbReference type="GO" id="GO:0019284">
    <property type="term" value="P:L-methionine salvage from S-adenosylmethionine"/>
    <property type="evidence" value="ECO:0007669"/>
    <property type="project" value="TreeGrafter"/>
</dbReference>
<gene>
    <name evidence="3" type="primary">mqnB</name>
    <name evidence="3" type="ORF">Enr13x_64070</name>
</gene>
<dbReference type="KEGG" id="snep:Enr13x_64070"/>
<dbReference type="Gene3D" id="3.40.50.1580">
    <property type="entry name" value="Nucleoside phosphorylase domain"/>
    <property type="match status" value="1"/>
</dbReference>
<keyword evidence="3" id="KW-0326">Glycosidase</keyword>
<protein>
    <recommendedName>
        <fullName evidence="1">Futalosine hydrolase</fullName>
        <ecNumber evidence="1">3.2.2.26</ecNumber>
    </recommendedName>
</protein>
<keyword evidence="3" id="KW-0378">Hydrolase</keyword>
<dbReference type="NCBIfam" id="TIGR03664">
    <property type="entry name" value="fut_nucase"/>
    <property type="match status" value="1"/>
</dbReference>
<dbReference type="EMBL" id="CP037423">
    <property type="protein sequence ID" value="QDV46498.1"/>
    <property type="molecule type" value="Genomic_DNA"/>
</dbReference>
<keyword evidence="4" id="KW-1185">Reference proteome</keyword>
<dbReference type="SUPFAM" id="SSF53167">
    <property type="entry name" value="Purine and uridine phosphorylases"/>
    <property type="match status" value="1"/>
</dbReference>
<accession>A0A518I072</accession>
<evidence type="ECO:0000256" key="1">
    <source>
        <dbReference type="NCBIfam" id="TIGR03664"/>
    </source>
</evidence>
<dbReference type="AlphaFoldDB" id="A0A518I072"/>
<dbReference type="GO" id="GO:0005829">
    <property type="term" value="C:cytosol"/>
    <property type="evidence" value="ECO:0007669"/>
    <property type="project" value="TreeGrafter"/>
</dbReference>
<feature type="domain" description="Nucleoside phosphorylase" evidence="2">
    <location>
        <begin position="31"/>
        <end position="204"/>
    </location>
</feature>
<dbReference type="Proteomes" id="UP000319004">
    <property type="component" value="Chromosome"/>
</dbReference>
<dbReference type="RefSeq" id="WP_197455462.1">
    <property type="nucleotide sequence ID" value="NZ_CP037423.1"/>
</dbReference>
<reference evidence="3 4" key="1">
    <citation type="submission" date="2019-03" db="EMBL/GenBank/DDBJ databases">
        <title>Deep-cultivation of Planctomycetes and their phenomic and genomic characterization uncovers novel biology.</title>
        <authorList>
            <person name="Wiegand S."/>
            <person name="Jogler M."/>
            <person name="Boedeker C."/>
            <person name="Pinto D."/>
            <person name="Vollmers J."/>
            <person name="Rivas-Marin E."/>
            <person name="Kohn T."/>
            <person name="Peeters S.H."/>
            <person name="Heuer A."/>
            <person name="Rast P."/>
            <person name="Oberbeckmann S."/>
            <person name="Bunk B."/>
            <person name="Jeske O."/>
            <person name="Meyerdierks A."/>
            <person name="Storesund J.E."/>
            <person name="Kallscheuer N."/>
            <person name="Luecker S."/>
            <person name="Lage O.M."/>
            <person name="Pohl T."/>
            <person name="Merkel B.J."/>
            <person name="Hornburger P."/>
            <person name="Mueller R.-W."/>
            <person name="Bruemmer F."/>
            <person name="Labrenz M."/>
            <person name="Spormann A.M."/>
            <person name="Op den Camp H."/>
            <person name="Overmann J."/>
            <person name="Amann R."/>
            <person name="Jetten M.S.M."/>
            <person name="Mascher T."/>
            <person name="Medema M.H."/>
            <person name="Devos D.P."/>
            <person name="Kaster A.-K."/>
            <person name="Ovreas L."/>
            <person name="Rohde M."/>
            <person name="Galperin M.Y."/>
            <person name="Jogler C."/>
        </authorList>
    </citation>
    <scope>NUCLEOTIDE SEQUENCE [LARGE SCALE GENOMIC DNA]</scope>
    <source>
        <strain evidence="3 4">Enr13</strain>
    </source>
</reference>
<dbReference type="GO" id="GO:0009234">
    <property type="term" value="P:menaquinone biosynthetic process"/>
    <property type="evidence" value="ECO:0007669"/>
    <property type="project" value="UniProtKB-UniRule"/>
</dbReference>
<proteinExistence type="predicted"/>
<dbReference type="GO" id="GO:0009116">
    <property type="term" value="P:nucleoside metabolic process"/>
    <property type="evidence" value="ECO:0007669"/>
    <property type="project" value="InterPro"/>
</dbReference>
<evidence type="ECO:0000259" key="2">
    <source>
        <dbReference type="Pfam" id="PF01048"/>
    </source>
</evidence>
<dbReference type="InterPro" id="IPR000845">
    <property type="entry name" value="Nucleoside_phosphorylase_d"/>
</dbReference>
<dbReference type="InterPro" id="IPR019963">
    <property type="entry name" value="FL_hydrolase_MqnB"/>
</dbReference>
<evidence type="ECO:0000313" key="3">
    <source>
        <dbReference type="EMBL" id="QDV46498.1"/>
    </source>
</evidence>
<dbReference type="PANTHER" id="PTHR46832:SF2">
    <property type="entry name" value="FUTALOSINE HYDROLASE"/>
    <property type="match status" value="1"/>
</dbReference>
<evidence type="ECO:0000313" key="4">
    <source>
        <dbReference type="Proteomes" id="UP000319004"/>
    </source>
</evidence>
<dbReference type="PANTHER" id="PTHR46832">
    <property type="entry name" value="5'-METHYLTHIOADENOSINE/S-ADENOSYLHOMOCYSTEINE NUCLEOSIDASE"/>
    <property type="match status" value="1"/>
</dbReference>
<dbReference type="Pfam" id="PF01048">
    <property type="entry name" value="PNP_UDP_1"/>
    <property type="match status" value="1"/>
</dbReference>
<sequence>MNGLILVPTDNERRLIESSIRIESGQWSVRTIGFGVIAAGIETTRLLLSERPRQVILAGIAGLFAGPNTETLRLGDAIWFDSVAIDGIGVGQGDAFVDAADLGWRAEGEPATTETIRLPTAPQNQASLAQPALLLTVCSGSACEDDAARRRRRVPDAIGEDMEAYAVAHACRSAGLPLRVVRGFSNHVGRRDKRDWQIAPALASVAEQLNQFLDGETP</sequence>
<dbReference type="GO" id="GO:0008930">
    <property type="term" value="F:methylthioadenosine nucleosidase activity"/>
    <property type="evidence" value="ECO:0007669"/>
    <property type="project" value="TreeGrafter"/>
</dbReference>
<organism evidence="3 4">
    <name type="scientific">Stieleria neptunia</name>
    <dbReference type="NCBI Taxonomy" id="2527979"/>
    <lineage>
        <taxon>Bacteria</taxon>
        <taxon>Pseudomonadati</taxon>
        <taxon>Planctomycetota</taxon>
        <taxon>Planctomycetia</taxon>
        <taxon>Pirellulales</taxon>
        <taxon>Pirellulaceae</taxon>
        <taxon>Stieleria</taxon>
    </lineage>
</organism>
<dbReference type="GO" id="GO:0008782">
    <property type="term" value="F:adenosylhomocysteine nucleosidase activity"/>
    <property type="evidence" value="ECO:0007669"/>
    <property type="project" value="TreeGrafter"/>
</dbReference>